<proteinExistence type="predicted"/>
<reference evidence="2 3" key="1">
    <citation type="submission" date="2020-12" db="EMBL/GenBank/DDBJ databases">
        <title>Brachybacterium sp. MASK1Z-5, whole genome shotgun sequence.</title>
        <authorList>
            <person name="Tuo L."/>
        </authorList>
    </citation>
    <scope>NUCLEOTIDE SEQUENCE [LARGE SCALE GENOMIC DNA]</scope>
    <source>
        <strain evidence="2 3">MASK1Z-5</strain>
    </source>
</reference>
<dbReference type="EMBL" id="JAEDAJ010000013">
    <property type="protein sequence ID" value="MBK0332795.1"/>
    <property type="molecule type" value="Genomic_DNA"/>
</dbReference>
<comment type="caution">
    <text evidence="2">The sequence shown here is derived from an EMBL/GenBank/DDBJ whole genome shotgun (WGS) entry which is preliminary data.</text>
</comment>
<protein>
    <submittedName>
        <fullName evidence="2">SAM-dependent methyltransferase</fullName>
    </submittedName>
</protein>
<dbReference type="Pfam" id="PF18096">
    <property type="entry name" value="Thump_like"/>
    <property type="match status" value="1"/>
</dbReference>
<dbReference type="RefSeq" id="WP_200503683.1">
    <property type="nucleotide sequence ID" value="NZ_JAEDAJ010000013.1"/>
</dbReference>
<evidence type="ECO:0000313" key="3">
    <source>
        <dbReference type="Proteomes" id="UP000612352"/>
    </source>
</evidence>
<accession>A0ABS1BDS4</accession>
<keyword evidence="3" id="KW-1185">Reference proteome</keyword>
<name>A0ABS1BDS4_9MICO</name>
<organism evidence="2 3">
    <name type="scientific">Brachybacterium halotolerans</name>
    <dbReference type="NCBI Taxonomy" id="2795215"/>
    <lineage>
        <taxon>Bacteria</taxon>
        <taxon>Bacillati</taxon>
        <taxon>Actinomycetota</taxon>
        <taxon>Actinomycetes</taxon>
        <taxon>Micrococcales</taxon>
        <taxon>Dermabacteraceae</taxon>
        <taxon>Brachybacterium</taxon>
    </lineage>
</organism>
<dbReference type="Proteomes" id="UP000612352">
    <property type="component" value="Unassembled WGS sequence"/>
</dbReference>
<sequence length="424" mass="45313">MTQSPATQGLEQVLDPAGWKLLQSLPPYDEREALPLGARLREAGHASELVAAVLTQAKLRAKGRDKFGEFADRMLFTADGLEQATRLPIAALHARRFRDAGISTLADLGCGIGGDAMAAAALDLEVLAVDRDPTTVAVATVNLMPFDGARAELGQAQDHDPARTEGIWLDPARRRPAAGRASGSVRLRDPEEYSPPLSTVVDLARRLGQAGSGPGGADADGALGAKLGPGIDHDALPEGTETQWLSWHGQVLEATCWFGPLASAGTQRSALVIDRAGAHRLAPRGTPGADPHTGELGAHLYEPDGAVIRAGLLGEIARDLDARTLDPTIAYLTSDQRISTPFASGYSVRDVMPFSLKRLTSYLREHHLGILEIKKRGTAVEPDELRRKLRPRRFGEERATLVLTRIGGEQHVIVASPHPRPPGD</sequence>
<dbReference type="GO" id="GO:0008168">
    <property type="term" value="F:methyltransferase activity"/>
    <property type="evidence" value="ECO:0007669"/>
    <property type="project" value="UniProtKB-KW"/>
</dbReference>
<gene>
    <name evidence="2" type="ORF">I8D64_15440</name>
</gene>
<feature type="domain" description="THUMP-like" evidence="1">
    <location>
        <begin position="344"/>
        <end position="416"/>
    </location>
</feature>
<keyword evidence="2" id="KW-0489">Methyltransferase</keyword>
<keyword evidence="2" id="KW-0808">Transferase</keyword>
<dbReference type="GO" id="GO:0032259">
    <property type="term" value="P:methylation"/>
    <property type="evidence" value="ECO:0007669"/>
    <property type="project" value="UniProtKB-KW"/>
</dbReference>
<dbReference type="SUPFAM" id="SSF53335">
    <property type="entry name" value="S-adenosyl-L-methionine-dependent methyltransferases"/>
    <property type="match status" value="1"/>
</dbReference>
<evidence type="ECO:0000313" key="2">
    <source>
        <dbReference type="EMBL" id="MBK0332795.1"/>
    </source>
</evidence>
<dbReference type="Gene3D" id="3.40.50.150">
    <property type="entry name" value="Vaccinia Virus protein VP39"/>
    <property type="match status" value="1"/>
</dbReference>
<dbReference type="InterPro" id="IPR029063">
    <property type="entry name" value="SAM-dependent_MTases_sf"/>
</dbReference>
<evidence type="ECO:0000259" key="1">
    <source>
        <dbReference type="Pfam" id="PF18096"/>
    </source>
</evidence>
<dbReference type="InterPro" id="IPR041497">
    <property type="entry name" value="Thump-like"/>
</dbReference>